<dbReference type="FunFam" id="2.60.40.10:FF:000464">
    <property type="entry name" value="Putative obscurin-like protein 1"/>
    <property type="match status" value="1"/>
</dbReference>
<evidence type="ECO:0000256" key="6">
    <source>
        <dbReference type="ARBA" id="ARBA00023319"/>
    </source>
</evidence>
<dbReference type="FunFam" id="2.60.40.10:FF:001752">
    <property type="entry name" value="obscurin-like isoform X3"/>
    <property type="match status" value="1"/>
</dbReference>
<dbReference type="Gene3D" id="2.60.40.10">
    <property type="entry name" value="Immunoglobulins"/>
    <property type="match status" value="6"/>
</dbReference>
<keyword evidence="3" id="KW-0597">Phosphoprotein</keyword>
<dbReference type="InterPro" id="IPR007110">
    <property type="entry name" value="Ig-like_dom"/>
</dbReference>
<dbReference type="PANTHER" id="PTHR35971">
    <property type="entry name" value="SI:DKEY-31G6.6"/>
    <property type="match status" value="1"/>
</dbReference>
<evidence type="ECO:0000313" key="10">
    <source>
        <dbReference type="Proteomes" id="UP000472262"/>
    </source>
</evidence>
<evidence type="ECO:0000256" key="4">
    <source>
        <dbReference type="ARBA" id="ARBA00022737"/>
    </source>
</evidence>
<feature type="domain" description="Ig-like" evidence="7">
    <location>
        <begin position="464"/>
        <end position="542"/>
    </location>
</feature>
<reference evidence="9" key="2">
    <citation type="submission" date="2025-09" db="UniProtKB">
        <authorList>
            <consortium name="Ensembl"/>
        </authorList>
    </citation>
    <scope>IDENTIFICATION</scope>
</reference>
<feature type="domain" description="Ig-like" evidence="7">
    <location>
        <begin position="13"/>
        <end position="81"/>
    </location>
</feature>
<evidence type="ECO:0000313" key="9">
    <source>
        <dbReference type="Ensembl" id="ENSSGRP00000030823.1"/>
    </source>
</evidence>
<dbReference type="InterPro" id="IPR013783">
    <property type="entry name" value="Ig-like_fold"/>
</dbReference>
<dbReference type="InterPro" id="IPR052385">
    <property type="entry name" value="Obscurin/Obscurin-like_Reg"/>
</dbReference>
<dbReference type="CDD" id="cd00063">
    <property type="entry name" value="FN3"/>
    <property type="match status" value="1"/>
</dbReference>
<evidence type="ECO:0000259" key="7">
    <source>
        <dbReference type="PROSITE" id="PS50835"/>
    </source>
</evidence>
<keyword evidence="5" id="KW-1015">Disulfide bond</keyword>
<keyword evidence="4" id="KW-0677">Repeat</keyword>
<dbReference type="FunFam" id="2.60.40.10:FF:002120">
    <property type="entry name" value="obscurin-like isoform X3"/>
    <property type="match status" value="1"/>
</dbReference>
<dbReference type="CDD" id="cd00096">
    <property type="entry name" value="Ig"/>
    <property type="match status" value="2"/>
</dbReference>
<dbReference type="AlphaFoldDB" id="A0A672LXH2"/>
<evidence type="ECO:0000256" key="3">
    <source>
        <dbReference type="ARBA" id="ARBA00022553"/>
    </source>
</evidence>
<dbReference type="SMART" id="SM00409">
    <property type="entry name" value="IG"/>
    <property type="match status" value="5"/>
</dbReference>
<dbReference type="Pfam" id="PF07679">
    <property type="entry name" value="I-set"/>
    <property type="match status" value="2"/>
</dbReference>
<dbReference type="PROSITE" id="PS50835">
    <property type="entry name" value="IG_LIKE"/>
    <property type="match status" value="4"/>
</dbReference>
<feature type="domain" description="Ig-like" evidence="7">
    <location>
        <begin position="389"/>
        <end position="461"/>
    </location>
</feature>
<dbReference type="InterPro" id="IPR003598">
    <property type="entry name" value="Ig_sub2"/>
</dbReference>
<proteinExistence type="predicted"/>
<dbReference type="PANTHER" id="PTHR35971:SF5">
    <property type="entry name" value="OBSCURIN LIKE CYTOSKELETAL ADAPTOR 1"/>
    <property type="match status" value="1"/>
</dbReference>
<dbReference type="Pfam" id="PF13927">
    <property type="entry name" value="Ig_3"/>
    <property type="match status" value="2"/>
</dbReference>
<dbReference type="FunFam" id="2.60.40.10:FF:000211">
    <property type="entry name" value="Obscurin-like protein 1"/>
    <property type="match status" value="1"/>
</dbReference>
<dbReference type="InterPro" id="IPR013098">
    <property type="entry name" value="Ig_I-set"/>
</dbReference>
<dbReference type="Ensembl" id="ENSSGRT00000033100.1">
    <property type="protein sequence ID" value="ENSSGRP00000030823.1"/>
    <property type="gene ID" value="ENSSGRG00000017300.1"/>
</dbReference>
<dbReference type="GO" id="GO:0005737">
    <property type="term" value="C:cytoplasm"/>
    <property type="evidence" value="ECO:0007669"/>
    <property type="project" value="UniProtKB-SubCell"/>
</dbReference>
<feature type="domain" description="Fibronectin type-III" evidence="8">
    <location>
        <begin position="105"/>
        <end position="204"/>
    </location>
</feature>
<dbReference type="SUPFAM" id="SSF48726">
    <property type="entry name" value="Immunoglobulin"/>
    <property type="match status" value="5"/>
</dbReference>
<dbReference type="InterPro" id="IPR003599">
    <property type="entry name" value="Ig_sub"/>
</dbReference>
<accession>A0A672LXH2</accession>
<keyword evidence="10" id="KW-1185">Reference proteome</keyword>
<dbReference type="InterPro" id="IPR003961">
    <property type="entry name" value="FN3_dom"/>
</dbReference>
<evidence type="ECO:0000256" key="1">
    <source>
        <dbReference type="ARBA" id="ARBA00004496"/>
    </source>
</evidence>
<feature type="domain" description="Ig-like" evidence="7">
    <location>
        <begin position="292"/>
        <end position="376"/>
    </location>
</feature>
<dbReference type="SMART" id="SM00408">
    <property type="entry name" value="IGc2"/>
    <property type="match status" value="3"/>
</dbReference>
<dbReference type="SUPFAM" id="SSF49265">
    <property type="entry name" value="Fibronectin type III"/>
    <property type="match status" value="1"/>
</dbReference>
<name>A0A672LXH2_SINGR</name>
<evidence type="ECO:0000256" key="2">
    <source>
        <dbReference type="ARBA" id="ARBA00022490"/>
    </source>
</evidence>
<evidence type="ECO:0000256" key="5">
    <source>
        <dbReference type="ARBA" id="ARBA00023157"/>
    </source>
</evidence>
<dbReference type="InterPro" id="IPR036179">
    <property type="entry name" value="Ig-like_dom_sf"/>
</dbReference>
<dbReference type="Proteomes" id="UP000472262">
    <property type="component" value="Unassembled WGS sequence"/>
</dbReference>
<reference evidence="9" key="1">
    <citation type="submission" date="2025-08" db="UniProtKB">
        <authorList>
            <consortium name="Ensembl"/>
        </authorList>
    </citation>
    <scope>IDENTIFICATION</scope>
</reference>
<dbReference type="InterPro" id="IPR036116">
    <property type="entry name" value="FN3_sf"/>
</dbReference>
<keyword evidence="6" id="KW-0393">Immunoglobulin domain</keyword>
<keyword evidence="2" id="KW-0963">Cytoplasm</keyword>
<protein>
    <submittedName>
        <fullName evidence="9">Obscurin like cytoskeletal adaptor 1b</fullName>
    </submittedName>
</protein>
<comment type="subcellular location">
    <subcellularLocation>
        <location evidence="1">Cytoplasm</location>
    </subcellularLocation>
</comment>
<sequence>LKSMVRTPRTLSPKTQHTLPRKVDVLEGENAAFCVEVEEEEMDIHWYKDGTELRETHQTILKSFGRTHILVFVNTTPQDSGLVMFYVGRSKTSSQLRVKAARHCPPSCPIGVQINTERANAALLSWFPAQDSRKNPPSGYIIERQEVVSQEWLQCLTTDSATSVEILGDSVPCEADYRFRICSVNKYGRSGNVEFPRAVHLVPVARIQAPLQDALVPEGQDACFTIELSASVIGTWFLNGNQLQDDERFSIRRSRTHQSLRIRGVRDTDNGAEITFIAYGIRDSAALYIQAPLVKFTPLSEMDRNKFVEVALQCELSDPLAQVSWYKDGVKLLPQSGLDFKSKGTERQMIVQTAEFDHSGVYSCKTRGDAVHFNVDPVHILKYILSCPIVLQCEVSDSTAQVQWYKDGDQLLVESGVDFNSDDCMRTLSIQSAHPSHAGVYSCTTKDDVIKFHVEIKVRFSAVPEAEKNKCIEAGGHFELHCKVSDPIAQVSWFHNNTQLQLETGLDIQSEGDARTLVVNPAEPSHSGLYRCESSDDSVQFTCHHQHFWLILKMRRPNALKKWNLLHCIMKFQNLLHMSAGQKMRRSCFLNLSLNLNFNLNWNLNSNLNLKFTQTHPEEL</sequence>
<dbReference type="Pfam" id="PF13895">
    <property type="entry name" value="Ig_2"/>
    <property type="match status" value="1"/>
</dbReference>
<evidence type="ECO:0000259" key="8">
    <source>
        <dbReference type="PROSITE" id="PS50853"/>
    </source>
</evidence>
<dbReference type="PROSITE" id="PS50853">
    <property type="entry name" value="FN3"/>
    <property type="match status" value="1"/>
</dbReference>
<organism evidence="9 10">
    <name type="scientific">Sinocyclocheilus grahami</name>
    <name type="common">Dianchi golden-line fish</name>
    <name type="synonym">Barbus grahami</name>
    <dbReference type="NCBI Taxonomy" id="75366"/>
    <lineage>
        <taxon>Eukaryota</taxon>
        <taxon>Metazoa</taxon>
        <taxon>Chordata</taxon>
        <taxon>Craniata</taxon>
        <taxon>Vertebrata</taxon>
        <taxon>Euteleostomi</taxon>
        <taxon>Actinopterygii</taxon>
        <taxon>Neopterygii</taxon>
        <taxon>Teleostei</taxon>
        <taxon>Ostariophysi</taxon>
        <taxon>Cypriniformes</taxon>
        <taxon>Cyprinidae</taxon>
        <taxon>Cyprininae</taxon>
        <taxon>Sinocyclocheilus</taxon>
    </lineage>
</organism>